<evidence type="ECO:0000313" key="11">
    <source>
        <dbReference type="Proteomes" id="UP000627292"/>
    </source>
</evidence>
<protein>
    <submittedName>
        <fullName evidence="10">Membrane protein</fullName>
    </submittedName>
</protein>
<evidence type="ECO:0000313" key="10">
    <source>
        <dbReference type="EMBL" id="GGH68671.1"/>
    </source>
</evidence>
<keyword evidence="5 7" id="KW-0472">Membrane</keyword>
<evidence type="ECO:0000256" key="6">
    <source>
        <dbReference type="ARBA" id="ARBA00043993"/>
    </source>
</evidence>
<keyword evidence="11" id="KW-1185">Reference proteome</keyword>
<dbReference type="AlphaFoldDB" id="A0A917MWD4"/>
<gene>
    <name evidence="10" type="ORF">GCM10011379_25240</name>
</gene>
<keyword evidence="2" id="KW-1003">Cell membrane</keyword>
<feature type="transmembrane region" description="Helical" evidence="7">
    <location>
        <begin position="405"/>
        <end position="422"/>
    </location>
</feature>
<feature type="transmembrane region" description="Helical" evidence="7">
    <location>
        <begin position="122"/>
        <end position="138"/>
    </location>
</feature>
<feature type="domain" description="Integral membrane protein YccS N-terminal" evidence="8">
    <location>
        <begin position="76"/>
        <end position="351"/>
    </location>
</feature>
<reference evidence="10" key="2">
    <citation type="submission" date="2020-09" db="EMBL/GenBank/DDBJ databases">
        <authorList>
            <person name="Sun Q."/>
            <person name="Zhou Y."/>
        </authorList>
    </citation>
    <scope>NUCLEOTIDE SEQUENCE</scope>
    <source>
        <strain evidence="10">CGMCC 1.15290</strain>
    </source>
</reference>
<evidence type="ECO:0000259" key="9">
    <source>
        <dbReference type="Pfam" id="PF13515"/>
    </source>
</evidence>
<dbReference type="PANTHER" id="PTHR30509">
    <property type="entry name" value="P-HYDROXYBENZOIC ACID EFFLUX PUMP SUBUNIT-RELATED"/>
    <property type="match status" value="1"/>
</dbReference>
<comment type="similarity">
    <text evidence="6">Belongs to the YccS/YhfK family.</text>
</comment>
<accession>A0A917MWD4</accession>
<evidence type="ECO:0000256" key="2">
    <source>
        <dbReference type="ARBA" id="ARBA00022475"/>
    </source>
</evidence>
<feature type="transmembrane region" description="Helical" evidence="7">
    <location>
        <begin position="475"/>
        <end position="491"/>
    </location>
</feature>
<comment type="caution">
    <text evidence="10">The sequence shown here is derived from an EMBL/GenBank/DDBJ whole genome shotgun (WGS) entry which is preliminary data.</text>
</comment>
<dbReference type="GO" id="GO:0005886">
    <property type="term" value="C:plasma membrane"/>
    <property type="evidence" value="ECO:0007669"/>
    <property type="project" value="UniProtKB-SubCell"/>
</dbReference>
<dbReference type="PANTHER" id="PTHR30509:SF9">
    <property type="entry name" value="MULTIDRUG RESISTANCE PROTEIN MDTO"/>
    <property type="match status" value="1"/>
</dbReference>
<feature type="domain" description="Integral membrane bound transporter" evidence="9">
    <location>
        <begin position="415"/>
        <end position="539"/>
    </location>
</feature>
<keyword evidence="3 7" id="KW-0812">Transmembrane</keyword>
<feature type="transmembrane region" description="Helical" evidence="7">
    <location>
        <begin position="144"/>
        <end position="167"/>
    </location>
</feature>
<feature type="transmembrane region" description="Helical" evidence="7">
    <location>
        <begin position="496"/>
        <end position="514"/>
    </location>
</feature>
<evidence type="ECO:0000256" key="3">
    <source>
        <dbReference type="ARBA" id="ARBA00022692"/>
    </source>
</evidence>
<name>A0A917MWD4_9BACT</name>
<evidence type="ECO:0000259" key="8">
    <source>
        <dbReference type="Pfam" id="PF12805"/>
    </source>
</evidence>
<comment type="subcellular location">
    <subcellularLocation>
        <location evidence="1">Cell membrane</location>
        <topology evidence="1">Multi-pass membrane protein</topology>
    </subcellularLocation>
</comment>
<dbReference type="InterPro" id="IPR032692">
    <property type="entry name" value="YccS_N"/>
</dbReference>
<dbReference type="Proteomes" id="UP000627292">
    <property type="component" value="Unassembled WGS sequence"/>
</dbReference>
<evidence type="ECO:0000256" key="1">
    <source>
        <dbReference type="ARBA" id="ARBA00004651"/>
    </source>
</evidence>
<dbReference type="Pfam" id="PF13515">
    <property type="entry name" value="FUSC_2"/>
    <property type="match status" value="1"/>
</dbReference>
<feature type="transmembrane region" description="Helical" evidence="7">
    <location>
        <begin position="452"/>
        <end position="469"/>
    </location>
</feature>
<dbReference type="InterPro" id="IPR049453">
    <property type="entry name" value="Memb_transporter_dom"/>
</dbReference>
<feature type="transmembrane region" description="Helical" evidence="7">
    <location>
        <begin position="21"/>
        <end position="39"/>
    </location>
</feature>
<reference evidence="10" key="1">
    <citation type="journal article" date="2014" name="Int. J. Syst. Evol. Microbiol.">
        <title>Complete genome sequence of Corynebacterium casei LMG S-19264T (=DSM 44701T), isolated from a smear-ripened cheese.</title>
        <authorList>
            <consortium name="US DOE Joint Genome Institute (JGI-PGF)"/>
            <person name="Walter F."/>
            <person name="Albersmeier A."/>
            <person name="Kalinowski J."/>
            <person name="Ruckert C."/>
        </authorList>
    </citation>
    <scope>NUCLEOTIDE SEQUENCE</scope>
    <source>
        <strain evidence="10">CGMCC 1.15290</strain>
    </source>
</reference>
<keyword evidence="4 7" id="KW-1133">Transmembrane helix</keyword>
<feature type="transmembrane region" description="Helical" evidence="7">
    <location>
        <begin position="45"/>
        <end position="61"/>
    </location>
</feature>
<evidence type="ECO:0000256" key="5">
    <source>
        <dbReference type="ARBA" id="ARBA00023136"/>
    </source>
</evidence>
<feature type="transmembrane region" description="Helical" evidence="7">
    <location>
        <begin position="73"/>
        <end position="90"/>
    </location>
</feature>
<evidence type="ECO:0000256" key="7">
    <source>
        <dbReference type="SAM" id="Phobius"/>
    </source>
</evidence>
<organism evidence="10 11">
    <name type="scientific">Filimonas zeae</name>
    <dbReference type="NCBI Taxonomy" id="1737353"/>
    <lineage>
        <taxon>Bacteria</taxon>
        <taxon>Pseudomonadati</taxon>
        <taxon>Bacteroidota</taxon>
        <taxon>Chitinophagia</taxon>
        <taxon>Chitinophagales</taxon>
        <taxon>Chitinophagaceae</taxon>
        <taxon>Filimonas</taxon>
    </lineage>
</organism>
<evidence type="ECO:0000256" key="4">
    <source>
        <dbReference type="ARBA" id="ARBA00022989"/>
    </source>
</evidence>
<proteinExistence type="inferred from homology"/>
<dbReference type="EMBL" id="BMIB01000002">
    <property type="protein sequence ID" value="GGH68671.1"/>
    <property type="molecule type" value="Genomic_DNA"/>
</dbReference>
<dbReference type="Pfam" id="PF12805">
    <property type="entry name" value="FUSC-like"/>
    <property type="match status" value="1"/>
</dbReference>
<sequence length="752" mass="85681">MCVSKTIDYSREFRKFITGQYLHSGARVTAGVVIPAMVLYHFDLLALWMAMPLGALCVGLTDNPGPPHHRKNGLIASIAINFVVAIITGYSRGIPWLLGVEIILFGMFFTLIGVYGTRISSIGLIALLVFIFNIDSHLETHSIWQDALLFAAGGVWYAFLSMVLYNLRPFLHIQQLMGECMIDTATYLRIKAAFYKEEPDYTELNTELMRYQVLIQQHHTDLREMLFKTRLMVNESTTKSRTLMMMFMDSIDLLERVMTSQQDYVALHEEFDGKDILDDYAWMITALADELHEIGLAVQSGTGSRSTTDLTAMLNVTMEHFFELRKKYLNPNTIEGVIKLRQILYSIQDITERIKRLHSLTFFDKRLARQFKLQEDISQFITHSELDPKILLANLSLKSASFRHAARVTVALIIGYVISLLYPLGHGYWILLTIVTIIKPAYSVSRRRNIQRLFGTLIGGVLGLAMLMFIKDRTVLLVLMLVAMVISYSFLKLQYLVSSACITIYVLLSFAFLNPTGWEDVLTDRFIDTGIGSVVAFVVAQFVLPTWEHEQVTQLMLDALQNNRAYFDTAAACFTGSQPDVTTFKLARKNAFVALANLSDNLQRMLSEPKDKRPKLKHYHQFVATSHMLTSHIAALSYYAQRNASQYASNDFLPLVQQVDLQFRQATEVLQHHRSVEVLSVSAKLPISDKIQQLLDIRRKELENGRDDEIMNTRKTLSDMKTITDQFELISTMTVDQIRIIQKIVEVEEVPA</sequence>